<dbReference type="Proteomes" id="UP000499080">
    <property type="component" value="Unassembled WGS sequence"/>
</dbReference>
<dbReference type="PANTHER" id="PTHR47331">
    <property type="entry name" value="PHD-TYPE DOMAIN-CONTAINING PROTEIN"/>
    <property type="match status" value="1"/>
</dbReference>
<accession>A0A4Y2PD50</accession>
<gene>
    <name evidence="1" type="ORF">AVEN_55457_1</name>
    <name evidence="2" type="ORF">AVEN_69415_1</name>
</gene>
<reference evidence="2 3" key="1">
    <citation type="journal article" date="2019" name="Sci. Rep.">
        <title>Orb-weaving spider Araneus ventricosus genome elucidates the spidroin gene catalogue.</title>
        <authorList>
            <person name="Kono N."/>
            <person name="Nakamura H."/>
            <person name="Ohtoshi R."/>
            <person name="Moran D.A.P."/>
            <person name="Shinohara A."/>
            <person name="Yoshida Y."/>
            <person name="Fujiwara M."/>
            <person name="Mori M."/>
            <person name="Tomita M."/>
            <person name="Arakawa K."/>
        </authorList>
    </citation>
    <scope>NUCLEOTIDE SEQUENCE [LARGE SCALE GENOMIC DNA]</scope>
</reference>
<dbReference type="SUPFAM" id="SSF56672">
    <property type="entry name" value="DNA/RNA polymerases"/>
    <property type="match status" value="1"/>
</dbReference>
<comment type="caution">
    <text evidence="2">The sequence shown here is derived from an EMBL/GenBank/DDBJ whole genome shotgun (WGS) entry which is preliminary data.</text>
</comment>
<name>A0A4Y2PD50_ARAVE</name>
<keyword evidence="3" id="KW-1185">Reference proteome</keyword>
<evidence type="ECO:0000313" key="2">
    <source>
        <dbReference type="EMBL" id="GBN49161.1"/>
    </source>
</evidence>
<proteinExistence type="predicted"/>
<evidence type="ECO:0000313" key="3">
    <source>
        <dbReference type="Proteomes" id="UP000499080"/>
    </source>
</evidence>
<evidence type="ECO:0000313" key="1">
    <source>
        <dbReference type="EMBL" id="GBN49156.1"/>
    </source>
</evidence>
<dbReference type="GO" id="GO:0071897">
    <property type="term" value="P:DNA biosynthetic process"/>
    <property type="evidence" value="ECO:0007669"/>
    <property type="project" value="UniProtKB-ARBA"/>
</dbReference>
<dbReference type="EMBL" id="BGPR01011011">
    <property type="protein sequence ID" value="GBN49161.1"/>
    <property type="molecule type" value="Genomic_DNA"/>
</dbReference>
<dbReference type="InterPro" id="IPR043502">
    <property type="entry name" value="DNA/RNA_pol_sf"/>
</dbReference>
<protein>
    <recommendedName>
        <fullName evidence="4">Reverse transcriptase domain-containing protein</fullName>
    </recommendedName>
</protein>
<sequence length="221" mass="25589">MKLNDEIQWTQEAPEVCTDDVNNFWPYLPHRPVIKQEGSTKVRPVFEASAREKSTPSSSQCLNCGPNLIEFNPSLLLRLRERKYGVSADSEKAFLQVSVRKSDGDYLRLLWWTESGQLKVCRHARVVFGVVSSPFSLGAVLKFHLERLSEDPHYNKRVLVTLKQSFYVDNVVASVDREEELYQFIQVAKDVISKGMFRLRSWQYTGDKEISVSSVFWYIME</sequence>
<dbReference type="AlphaFoldDB" id="A0A4Y2PD50"/>
<organism evidence="2 3">
    <name type="scientific">Araneus ventricosus</name>
    <name type="common">Orbweaver spider</name>
    <name type="synonym">Epeira ventricosa</name>
    <dbReference type="NCBI Taxonomy" id="182803"/>
    <lineage>
        <taxon>Eukaryota</taxon>
        <taxon>Metazoa</taxon>
        <taxon>Ecdysozoa</taxon>
        <taxon>Arthropoda</taxon>
        <taxon>Chelicerata</taxon>
        <taxon>Arachnida</taxon>
        <taxon>Araneae</taxon>
        <taxon>Araneomorphae</taxon>
        <taxon>Entelegynae</taxon>
        <taxon>Araneoidea</taxon>
        <taxon>Araneidae</taxon>
        <taxon>Araneus</taxon>
    </lineage>
</organism>
<evidence type="ECO:0008006" key="4">
    <source>
        <dbReference type="Google" id="ProtNLM"/>
    </source>
</evidence>
<dbReference type="OrthoDB" id="416987at2759"/>
<dbReference type="EMBL" id="BGPR01011010">
    <property type="protein sequence ID" value="GBN49156.1"/>
    <property type="molecule type" value="Genomic_DNA"/>
</dbReference>